<evidence type="ECO:0000256" key="9">
    <source>
        <dbReference type="ARBA" id="ARBA00023136"/>
    </source>
</evidence>
<evidence type="ECO:0000256" key="3">
    <source>
        <dbReference type="ARBA" id="ARBA00010323"/>
    </source>
</evidence>
<comment type="subcellular location">
    <subcellularLocation>
        <location evidence="1">Cell inner membrane</location>
        <topology evidence="1">Multi-pass membrane protein</topology>
    </subcellularLocation>
</comment>
<keyword evidence="9 11" id="KW-0472">Membrane</keyword>
<feature type="transmembrane region" description="Helical" evidence="12">
    <location>
        <begin position="6"/>
        <end position="22"/>
    </location>
</feature>
<feature type="transmembrane region" description="Helical" evidence="12">
    <location>
        <begin position="51"/>
        <end position="70"/>
    </location>
</feature>
<feature type="transmembrane region" description="Helical" evidence="12">
    <location>
        <begin position="497"/>
        <end position="516"/>
    </location>
</feature>
<evidence type="ECO:0000313" key="14">
    <source>
        <dbReference type="Proteomes" id="UP000536720"/>
    </source>
</evidence>
<dbReference type="UniPathway" id="UPA00286"/>
<dbReference type="EMBL" id="JABFMR010000022">
    <property type="protein sequence ID" value="NUT88925.1"/>
    <property type="molecule type" value="Genomic_DNA"/>
</dbReference>
<keyword evidence="11" id="KW-0997">Cell inner membrane</keyword>
<evidence type="ECO:0000256" key="1">
    <source>
        <dbReference type="ARBA" id="ARBA00004429"/>
    </source>
</evidence>
<keyword evidence="6 11" id="KW-0812">Transmembrane</keyword>
<dbReference type="PANTHER" id="PTHR13285:SF23">
    <property type="entry name" value="TEICHOIC ACID D-ALANYLTRANSFERASE"/>
    <property type="match status" value="1"/>
</dbReference>
<comment type="similarity">
    <text evidence="3 11">Belongs to the membrane-bound acyltransferase family.</text>
</comment>
<dbReference type="InterPro" id="IPR004299">
    <property type="entry name" value="MBOAT_fam"/>
</dbReference>
<feature type="transmembrane region" description="Helical" evidence="12">
    <location>
        <begin position="309"/>
        <end position="332"/>
    </location>
</feature>
<feature type="transmembrane region" description="Helical" evidence="12">
    <location>
        <begin position="184"/>
        <end position="203"/>
    </location>
</feature>
<dbReference type="EC" id="2.3.1.-" evidence="11"/>
<dbReference type="Pfam" id="PF03062">
    <property type="entry name" value="MBOAT"/>
    <property type="match status" value="1"/>
</dbReference>
<proteinExistence type="inferred from homology"/>
<reference evidence="13 14" key="1">
    <citation type="journal article" date="2020" name="Front. Plant Sci.">
        <title>Isolation of Rhizosphere Bacteria That Improve Quality and Water Stress Tolerance in Greenhouse Ornamentals.</title>
        <authorList>
            <person name="Nordstedt N.P."/>
            <person name="Jones M.L."/>
        </authorList>
    </citation>
    <scope>NUCLEOTIDE SEQUENCE [LARGE SCALE GENOMIC DNA]</scope>
    <source>
        <strain evidence="13 14">C7D2</strain>
    </source>
</reference>
<name>A0A7Y5Z8C1_9PSED</name>
<keyword evidence="10 11" id="KW-0012">Acyltransferase</keyword>
<dbReference type="AlphaFoldDB" id="A0A7Y5Z8C1"/>
<evidence type="ECO:0000256" key="8">
    <source>
        <dbReference type="ARBA" id="ARBA00022989"/>
    </source>
</evidence>
<organism evidence="13 14">
    <name type="scientific">Pseudomonas corrugata</name>
    <dbReference type="NCBI Taxonomy" id="47879"/>
    <lineage>
        <taxon>Bacteria</taxon>
        <taxon>Pseudomonadati</taxon>
        <taxon>Pseudomonadota</taxon>
        <taxon>Gammaproteobacteria</taxon>
        <taxon>Pseudomonadales</taxon>
        <taxon>Pseudomonadaceae</taxon>
        <taxon>Pseudomonas</taxon>
    </lineage>
</organism>
<gene>
    <name evidence="13" type="ORF">HNO91_21065</name>
</gene>
<evidence type="ECO:0000256" key="12">
    <source>
        <dbReference type="SAM" id="Phobius"/>
    </source>
</evidence>
<evidence type="ECO:0000256" key="2">
    <source>
        <dbReference type="ARBA" id="ARBA00005182"/>
    </source>
</evidence>
<dbReference type="InterPro" id="IPR051085">
    <property type="entry name" value="MB_O-acyltransferase"/>
</dbReference>
<dbReference type="PIRSF" id="PIRSF016636">
    <property type="entry name" value="AlgI_DltB"/>
    <property type="match status" value="1"/>
</dbReference>
<evidence type="ECO:0000256" key="6">
    <source>
        <dbReference type="ARBA" id="ARBA00022692"/>
    </source>
</evidence>
<dbReference type="PANTHER" id="PTHR13285">
    <property type="entry name" value="ACYLTRANSFERASE"/>
    <property type="match status" value="1"/>
</dbReference>
<dbReference type="RefSeq" id="WP_175363532.1">
    <property type="nucleotide sequence ID" value="NZ_JABFMR010000022.1"/>
</dbReference>
<protein>
    <recommendedName>
        <fullName evidence="11">Probable alginate O-acetylase</fullName>
        <ecNumber evidence="11">2.3.1.-</ecNumber>
    </recommendedName>
</protein>
<keyword evidence="5 11" id="KW-0808">Transferase</keyword>
<evidence type="ECO:0000256" key="7">
    <source>
        <dbReference type="ARBA" id="ARBA00022841"/>
    </source>
</evidence>
<dbReference type="GO" id="GO:0005886">
    <property type="term" value="C:plasma membrane"/>
    <property type="evidence" value="ECO:0007669"/>
    <property type="project" value="UniProtKB-SubCell"/>
</dbReference>
<feature type="transmembrane region" description="Helical" evidence="12">
    <location>
        <begin position="145"/>
        <end position="164"/>
    </location>
</feature>
<dbReference type="GO" id="GO:0016746">
    <property type="term" value="F:acyltransferase activity"/>
    <property type="evidence" value="ECO:0007669"/>
    <property type="project" value="UniProtKB-KW"/>
</dbReference>
<dbReference type="GO" id="GO:0042121">
    <property type="term" value="P:alginic acid biosynthetic process"/>
    <property type="evidence" value="ECO:0007669"/>
    <property type="project" value="UniProtKB-UniRule"/>
</dbReference>
<dbReference type="InterPro" id="IPR024194">
    <property type="entry name" value="Ac/AlaTfrase_AlgI/DltB"/>
</dbReference>
<dbReference type="InterPro" id="IPR028362">
    <property type="entry name" value="AlgI"/>
</dbReference>
<comment type="pathway">
    <text evidence="2 11">Glycan biosynthesis; alginate biosynthesis.</text>
</comment>
<evidence type="ECO:0000313" key="13">
    <source>
        <dbReference type="EMBL" id="NUT88925.1"/>
    </source>
</evidence>
<keyword evidence="4 11" id="KW-1003">Cell membrane</keyword>
<keyword evidence="7 11" id="KW-0016">Alginate biosynthesis</keyword>
<keyword evidence="8 12" id="KW-1133">Transmembrane helix</keyword>
<feature type="transmembrane region" description="Helical" evidence="12">
    <location>
        <begin position="77"/>
        <end position="95"/>
    </location>
</feature>
<feature type="transmembrane region" description="Helical" evidence="12">
    <location>
        <begin position="224"/>
        <end position="242"/>
    </location>
</feature>
<feature type="transmembrane region" description="Helical" evidence="12">
    <location>
        <begin position="433"/>
        <end position="456"/>
    </location>
</feature>
<evidence type="ECO:0000256" key="10">
    <source>
        <dbReference type="ARBA" id="ARBA00023315"/>
    </source>
</evidence>
<dbReference type="PIRSF" id="PIRSF500217">
    <property type="entry name" value="AlgI"/>
    <property type="match status" value="1"/>
</dbReference>
<evidence type="ECO:0000256" key="11">
    <source>
        <dbReference type="PIRNR" id="PIRNR016636"/>
    </source>
</evidence>
<accession>A0A7Y5Z8C1</accession>
<dbReference type="Proteomes" id="UP000536720">
    <property type="component" value="Unassembled WGS sequence"/>
</dbReference>
<sequence>MLFNSLPFMVLAGIVVFLTLYLHRFGTQAPKFFLIIASLGFYCLWNPADLPILLVSLYVNWLLASRLVCAQGRQRKVLLTFGICINLVLLLWFKVGPPVMSLLNGVWPDMPVPAERPLPLGISFFTFQQIAYLVSLYRNDPRARLIDYTFVICFFPHLVAGPLVRHRDMVKQLNQPSTFALRSANVFAGSSLFIIGLSKKVLLADPLGNYSHRLFGIADSQQGLDMLSAWIAAVAGFLNFYFDFSGYSDMACGLALIVGIRLPMNFFSPLKAVSMDEFWNRWNITVTQFIREHVFRPLAGRRLVVRRHLAALPLTMIVAGFWHGATLNYLLWGSLHGLVVTYQHYRRLVFRTPSPRSLSRGGRLLSWGQTQLMLICLGCIFQTHTFEGAWLTLSAMFGFAGASEPIVLPSTFHQTWLDGFATLSGWGPLDSQAIWPGIAEAVVLILVAWAICLFAPNSIEIMGRYRPVLDSTNFLHRGLKPKLPGVKLAGRSLAAPGLGWTLILALLLGLTLLRVLSNAPSPFNYYNY</sequence>
<evidence type="ECO:0000256" key="4">
    <source>
        <dbReference type="ARBA" id="ARBA00022475"/>
    </source>
</evidence>
<comment type="caution">
    <text evidence="13">The sequence shown here is derived from an EMBL/GenBank/DDBJ whole genome shotgun (WGS) entry which is preliminary data.</text>
</comment>
<evidence type="ECO:0000256" key="5">
    <source>
        <dbReference type="ARBA" id="ARBA00022679"/>
    </source>
</evidence>